<sequence>MNRQGWSSRLPYDDCETNRRYEESKGPGMYQMFEPKFENCNRCKVEKLYKRYDAEIVDAESDLKNIIRRASKCPENQYNPKCKKSQYCTSTFDSSNPVILAPEVCPIVQNNLKRYNTKGFKDPELLNC</sequence>
<name>A0A6C0E963_9ZZZZ</name>
<evidence type="ECO:0000313" key="1">
    <source>
        <dbReference type="EMBL" id="QHT25644.1"/>
    </source>
</evidence>
<dbReference type="AlphaFoldDB" id="A0A6C0E963"/>
<dbReference type="EMBL" id="MN739773">
    <property type="protein sequence ID" value="QHT25644.1"/>
    <property type="molecule type" value="Genomic_DNA"/>
</dbReference>
<proteinExistence type="predicted"/>
<reference evidence="1" key="1">
    <citation type="journal article" date="2020" name="Nature">
        <title>Giant virus diversity and host interactions through global metagenomics.</title>
        <authorList>
            <person name="Schulz F."/>
            <person name="Roux S."/>
            <person name="Paez-Espino D."/>
            <person name="Jungbluth S."/>
            <person name="Walsh D.A."/>
            <person name="Denef V.J."/>
            <person name="McMahon K.D."/>
            <person name="Konstantinidis K.T."/>
            <person name="Eloe-Fadrosh E.A."/>
            <person name="Kyrpides N.C."/>
            <person name="Woyke T."/>
        </authorList>
    </citation>
    <scope>NUCLEOTIDE SEQUENCE</scope>
    <source>
        <strain evidence="1">GVMAG-M-3300023179-27</strain>
    </source>
</reference>
<accession>A0A6C0E963</accession>
<protein>
    <submittedName>
        <fullName evidence="1">Uncharacterized protein</fullName>
    </submittedName>
</protein>
<organism evidence="1">
    <name type="scientific">viral metagenome</name>
    <dbReference type="NCBI Taxonomy" id="1070528"/>
    <lineage>
        <taxon>unclassified sequences</taxon>
        <taxon>metagenomes</taxon>
        <taxon>organismal metagenomes</taxon>
    </lineage>
</organism>